<dbReference type="PANTHER" id="PTHR42939:SF1">
    <property type="entry name" value="ABC TRANSPORTER ATP-BINDING PROTEIN ALBC-RELATED"/>
    <property type="match status" value="1"/>
</dbReference>
<dbReference type="InterPro" id="IPR003593">
    <property type="entry name" value="AAA+_ATPase"/>
</dbReference>
<evidence type="ECO:0000256" key="3">
    <source>
        <dbReference type="ARBA" id="ARBA00022840"/>
    </source>
</evidence>
<reference evidence="6" key="1">
    <citation type="submission" date="2018-02" db="EMBL/GenBank/DDBJ databases">
        <authorList>
            <person name="Clavel T."/>
            <person name="Strowig T."/>
        </authorList>
    </citation>
    <scope>NUCLEOTIDE SEQUENCE [LARGE SCALE GENOMIC DNA]</scope>
    <source>
        <strain evidence="6">DSM 103720</strain>
    </source>
</reference>
<evidence type="ECO:0000256" key="1">
    <source>
        <dbReference type="ARBA" id="ARBA00022448"/>
    </source>
</evidence>
<feature type="domain" description="ABC transporter" evidence="4">
    <location>
        <begin position="20"/>
        <end position="244"/>
    </location>
</feature>
<dbReference type="AlphaFoldDB" id="A0A2V1IK67"/>
<dbReference type="GO" id="GO:0016887">
    <property type="term" value="F:ATP hydrolysis activity"/>
    <property type="evidence" value="ECO:0007669"/>
    <property type="project" value="InterPro"/>
</dbReference>
<name>A0A2V1IK67_9BACT</name>
<dbReference type="CDD" id="cd03230">
    <property type="entry name" value="ABC_DR_subfamily_A"/>
    <property type="match status" value="1"/>
</dbReference>
<evidence type="ECO:0000313" key="6">
    <source>
        <dbReference type="Proteomes" id="UP000244905"/>
    </source>
</evidence>
<evidence type="ECO:0000259" key="4">
    <source>
        <dbReference type="PROSITE" id="PS50893"/>
    </source>
</evidence>
<dbReference type="Pfam" id="PF00005">
    <property type="entry name" value="ABC_tran"/>
    <property type="match status" value="1"/>
</dbReference>
<protein>
    <submittedName>
        <fullName evidence="5">ABC transporter ATP-binding protein</fullName>
    </submittedName>
</protein>
<keyword evidence="2" id="KW-0547">Nucleotide-binding</keyword>
<dbReference type="Proteomes" id="UP000244905">
    <property type="component" value="Unassembled WGS sequence"/>
</dbReference>
<gene>
    <name evidence="5" type="ORF">C5O23_05710</name>
</gene>
<proteinExistence type="predicted"/>
<keyword evidence="6" id="KW-1185">Reference proteome</keyword>
<dbReference type="InterPro" id="IPR051782">
    <property type="entry name" value="ABC_Transporter_VariousFunc"/>
</dbReference>
<accession>A0A2V1IK67</accession>
<dbReference type="GO" id="GO:0005524">
    <property type="term" value="F:ATP binding"/>
    <property type="evidence" value="ECO:0007669"/>
    <property type="project" value="UniProtKB-KW"/>
</dbReference>
<comment type="caution">
    <text evidence="5">The sequence shown here is derived from an EMBL/GenBank/DDBJ whole genome shotgun (WGS) entry which is preliminary data.</text>
</comment>
<dbReference type="Gene3D" id="3.40.50.300">
    <property type="entry name" value="P-loop containing nucleotide triphosphate hydrolases"/>
    <property type="match status" value="1"/>
</dbReference>
<dbReference type="InterPro" id="IPR003439">
    <property type="entry name" value="ABC_transporter-like_ATP-bd"/>
</dbReference>
<dbReference type="PANTHER" id="PTHR42939">
    <property type="entry name" value="ABC TRANSPORTER ATP-BINDING PROTEIN ALBC-RELATED"/>
    <property type="match status" value="1"/>
</dbReference>
<organism evidence="5 6">
    <name type="scientific">Duncaniella muris</name>
    <dbReference type="NCBI Taxonomy" id="2094150"/>
    <lineage>
        <taxon>Bacteria</taxon>
        <taxon>Pseudomonadati</taxon>
        <taxon>Bacteroidota</taxon>
        <taxon>Bacteroidia</taxon>
        <taxon>Bacteroidales</taxon>
        <taxon>Muribaculaceae</taxon>
        <taxon>Duncaniella</taxon>
    </lineage>
</organism>
<dbReference type="SMART" id="SM00382">
    <property type="entry name" value="AAA"/>
    <property type="match status" value="1"/>
</dbReference>
<keyword evidence="3 5" id="KW-0067">ATP-binding</keyword>
<dbReference type="InterPro" id="IPR027417">
    <property type="entry name" value="P-loop_NTPase"/>
</dbReference>
<dbReference type="EMBL" id="PUEC01000010">
    <property type="protein sequence ID" value="PWB02714.1"/>
    <property type="molecule type" value="Genomic_DNA"/>
</dbReference>
<evidence type="ECO:0000256" key="2">
    <source>
        <dbReference type="ARBA" id="ARBA00022741"/>
    </source>
</evidence>
<dbReference type="SUPFAM" id="SSF52540">
    <property type="entry name" value="P-loop containing nucleoside triphosphate hydrolases"/>
    <property type="match status" value="1"/>
</dbReference>
<evidence type="ECO:0000313" key="5">
    <source>
        <dbReference type="EMBL" id="PWB02714.1"/>
    </source>
</evidence>
<keyword evidence="1" id="KW-0813">Transport</keyword>
<dbReference type="PROSITE" id="PS50893">
    <property type="entry name" value="ABC_TRANSPORTER_2"/>
    <property type="match status" value="1"/>
</dbReference>
<sequence>MISGITPILIYTLIIYPAMITIDHLTYSYRHGFTAISDATASIAPGIHLLLGENGAGKTTLLRLIAGLLFPSAGSVEADGCDMSRRCPSTLKKVFMLPDSMEIPATTIRGFAGMHSRFYPTFSQETFEENLHDFRLTGHENFNQLSLGLRHKSLLAYVLALGVDVLLLDEPANGLDIDSKKTLRNMLARCTGPDQTVIVSTHTVSDLRELYDGLIMLSRGRLLLARPTWEIAEKISCVATPIPPADALFTEQGPGVFLSVTANRGNEDSDLNYALLYSALMSGARDAILNQINSQTSES</sequence>